<keyword evidence="7 14" id="KW-0812">Transmembrane</keyword>
<keyword evidence="11 14" id="KW-1133">Transmembrane helix</keyword>
<dbReference type="PROSITE" id="PS50109">
    <property type="entry name" value="HIS_KIN"/>
    <property type="match status" value="1"/>
</dbReference>
<dbReference type="EMBL" id="JBHSED010000065">
    <property type="protein sequence ID" value="MFC4306507.1"/>
    <property type="molecule type" value="Genomic_DNA"/>
</dbReference>
<dbReference type="EC" id="2.7.13.3" evidence="3"/>
<evidence type="ECO:0000256" key="10">
    <source>
        <dbReference type="ARBA" id="ARBA00022840"/>
    </source>
</evidence>
<dbReference type="SMART" id="SM00387">
    <property type="entry name" value="HATPase_c"/>
    <property type="match status" value="1"/>
</dbReference>
<dbReference type="SUPFAM" id="SSF158472">
    <property type="entry name" value="HAMP domain-like"/>
    <property type="match status" value="1"/>
</dbReference>
<dbReference type="PRINTS" id="PR00344">
    <property type="entry name" value="BCTRLSENSOR"/>
</dbReference>
<feature type="transmembrane region" description="Helical" evidence="14">
    <location>
        <begin position="24"/>
        <end position="46"/>
    </location>
</feature>
<evidence type="ECO:0000256" key="7">
    <source>
        <dbReference type="ARBA" id="ARBA00022692"/>
    </source>
</evidence>
<proteinExistence type="predicted"/>
<evidence type="ECO:0000256" key="5">
    <source>
        <dbReference type="ARBA" id="ARBA00022553"/>
    </source>
</evidence>
<dbReference type="InterPro" id="IPR050428">
    <property type="entry name" value="TCS_sensor_his_kinase"/>
</dbReference>
<evidence type="ECO:0000256" key="1">
    <source>
        <dbReference type="ARBA" id="ARBA00000085"/>
    </source>
</evidence>
<dbReference type="PROSITE" id="PS50885">
    <property type="entry name" value="HAMP"/>
    <property type="match status" value="1"/>
</dbReference>
<evidence type="ECO:0000256" key="12">
    <source>
        <dbReference type="ARBA" id="ARBA00023012"/>
    </source>
</evidence>
<feature type="domain" description="HAMP" evidence="16">
    <location>
        <begin position="206"/>
        <end position="259"/>
    </location>
</feature>
<dbReference type="InterPro" id="IPR003594">
    <property type="entry name" value="HATPase_dom"/>
</dbReference>
<dbReference type="CDD" id="cd00082">
    <property type="entry name" value="HisKA"/>
    <property type="match status" value="1"/>
</dbReference>
<evidence type="ECO:0000313" key="17">
    <source>
        <dbReference type="EMBL" id="MFC4306507.1"/>
    </source>
</evidence>
<keyword evidence="13 14" id="KW-0472">Membrane</keyword>
<dbReference type="RefSeq" id="WP_204602523.1">
    <property type="nucleotide sequence ID" value="NZ_JBHSED010000065.1"/>
</dbReference>
<reference evidence="18" key="1">
    <citation type="journal article" date="2019" name="Int. J. Syst. Evol. Microbiol.">
        <title>The Global Catalogue of Microorganisms (GCM) 10K type strain sequencing project: providing services to taxonomists for standard genome sequencing and annotation.</title>
        <authorList>
            <consortium name="The Broad Institute Genomics Platform"/>
            <consortium name="The Broad Institute Genome Sequencing Center for Infectious Disease"/>
            <person name="Wu L."/>
            <person name="Ma J."/>
        </authorList>
    </citation>
    <scope>NUCLEOTIDE SEQUENCE [LARGE SCALE GENOMIC DNA]</scope>
    <source>
        <strain evidence="18">CGMCC 4.1641</strain>
    </source>
</reference>
<dbReference type="SUPFAM" id="SSF55874">
    <property type="entry name" value="ATPase domain of HSP90 chaperone/DNA topoisomerase II/histidine kinase"/>
    <property type="match status" value="1"/>
</dbReference>
<keyword evidence="6" id="KW-0808">Transferase</keyword>
<dbReference type="InterPro" id="IPR036097">
    <property type="entry name" value="HisK_dim/P_sf"/>
</dbReference>
<dbReference type="SMART" id="SM00388">
    <property type="entry name" value="HisKA"/>
    <property type="match status" value="1"/>
</dbReference>
<feature type="transmembrane region" description="Helical" evidence="14">
    <location>
        <begin position="183"/>
        <end position="205"/>
    </location>
</feature>
<sequence>MNGGLSKLAKARYFLFPRSLRYQLLSRLLIILAGLLLVIGLFQYVFMERFIYQNRATSIQRQIQSVPGDMWERFHSEQRRGPANAFIFFPSSSVAFIDNEGAFTVLTTNGSDSENTVPRLSSEVYKEADQRSRRDKPLLRVVKGGNGEQLVVLQAVYSPRGKSGVVQVSMSAKPLKSELYRQLLLYLALACAALFAALLLFLPAIRRTLTPLYRMVAAVERIDSGKLNERLPTPVGPLEIDRLSNSFNLMLERLEASFREEQQSKERMRRFVSDASHELRTPLTSIHGFLEVLLRGAATDSHQLEKALQSMHGESTRINKLVQDLLQLAKADSSPEALRVPSDPAALVQEMEPQLRVLAGDRTIVLDLRAGTTVELDPHKFRQIVLNLYQNAVQHTDSLGGVIRLSVLPMAGGIELTVQDNGPGISPEHLPRIFERFYRVDSSRNRKQGGAGLGLAITHSLVELLGGSITANSLPGEGCSFSVSFPAVDTNASNTSASHTLDSFE</sequence>
<evidence type="ECO:0000313" key="18">
    <source>
        <dbReference type="Proteomes" id="UP001595755"/>
    </source>
</evidence>
<dbReference type="Gene3D" id="6.10.340.10">
    <property type="match status" value="1"/>
</dbReference>
<comment type="caution">
    <text evidence="17">The sequence shown here is derived from an EMBL/GenBank/DDBJ whole genome shotgun (WGS) entry which is preliminary data.</text>
</comment>
<dbReference type="GO" id="GO:0016301">
    <property type="term" value="F:kinase activity"/>
    <property type="evidence" value="ECO:0007669"/>
    <property type="project" value="UniProtKB-KW"/>
</dbReference>
<dbReference type="InterPro" id="IPR003660">
    <property type="entry name" value="HAMP_dom"/>
</dbReference>
<evidence type="ECO:0000256" key="8">
    <source>
        <dbReference type="ARBA" id="ARBA00022741"/>
    </source>
</evidence>
<comment type="subcellular location">
    <subcellularLocation>
        <location evidence="2">Cell membrane</location>
        <topology evidence="2">Multi-pass membrane protein</topology>
    </subcellularLocation>
</comment>
<dbReference type="PANTHER" id="PTHR45436:SF5">
    <property type="entry name" value="SENSOR HISTIDINE KINASE TRCS"/>
    <property type="match status" value="1"/>
</dbReference>
<evidence type="ECO:0000256" key="14">
    <source>
        <dbReference type="SAM" id="Phobius"/>
    </source>
</evidence>
<dbReference type="PANTHER" id="PTHR45436">
    <property type="entry name" value="SENSOR HISTIDINE KINASE YKOH"/>
    <property type="match status" value="1"/>
</dbReference>
<dbReference type="InterPro" id="IPR036890">
    <property type="entry name" value="HATPase_C_sf"/>
</dbReference>
<evidence type="ECO:0000256" key="4">
    <source>
        <dbReference type="ARBA" id="ARBA00022475"/>
    </source>
</evidence>
<keyword evidence="12" id="KW-0902">Two-component regulatory system</keyword>
<keyword evidence="5" id="KW-0597">Phosphoprotein</keyword>
<dbReference type="CDD" id="cd06225">
    <property type="entry name" value="HAMP"/>
    <property type="match status" value="1"/>
</dbReference>
<dbReference type="Gene3D" id="1.10.287.130">
    <property type="match status" value="1"/>
</dbReference>
<gene>
    <name evidence="17" type="ORF">ACFO1S_24095</name>
</gene>
<evidence type="ECO:0000259" key="16">
    <source>
        <dbReference type="PROSITE" id="PS50885"/>
    </source>
</evidence>
<evidence type="ECO:0000256" key="2">
    <source>
        <dbReference type="ARBA" id="ARBA00004651"/>
    </source>
</evidence>
<comment type="catalytic activity">
    <reaction evidence="1">
        <text>ATP + protein L-histidine = ADP + protein N-phospho-L-histidine.</text>
        <dbReference type="EC" id="2.7.13.3"/>
    </reaction>
</comment>
<accession>A0ABV8SHZ1</accession>
<evidence type="ECO:0000256" key="3">
    <source>
        <dbReference type="ARBA" id="ARBA00012438"/>
    </source>
</evidence>
<keyword evidence="18" id="KW-1185">Reference proteome</keyword>
<name>A0ABV8SHZ1_9BACL</name>
<keyword evidence="10" id="KW-0067">ATP-binding</keyword>
<dbReference type="InterPro" id="IPR005467">
    <property type="entry name" value="His_kinase_dom"/>
</dbReference>
<feature type="domain" description="Histidine kinase" evidence="15">
    <location>
        <begin position="274"/>
        <end position="489"/>
    </location>
</feature>
<evidence type="ECO:0000256" key="9">
    <source>
        <dbReference type="ARBA" id="ARBA00022777"/>
    </source>
</evidence>
<dbReference type="InterPro" id="IPR004358">
    <property type="entry name" value="Sig_transdc_His_kin-like_C"/>
</dbReference>
<dbReference type="SUPFAM" id="SSF47384">
    <property type="entry name" value="Homodimeric domain of signal transducing histidine kinase"/>
    <property type="match status" value="1"/>
</dbReference>
<evidence type="ECO:0000259" key="15">
    <source>
        <dbReference type="PROSITE" id="PS50109"/>
    </source>
</evidence>
<keyword evidence="4" id="KW-1003">Cell membrane</keyword>
<organism evidence="17 18">
    <name type="scientific">Cohnella boryungensis</name>
    <dbReference type="NCBI Taxonomy" id="768479"/>
    <lineage>
        <taxon>Bacteria</taxon>
        <taxon>Bacillati</taxon>
        <taxon>Bacillota</taxon>
        <taxon>Bacilli</taxon>
        <taxon>Bacillales</taxon>
        <taxon>Paenibacillaceae</taxon>
        <taxon>Cohnella</taxon>
    </lineage>
</organism>
<dbReference type="Pfam" id="PF00512">
    <property type="entry name" value="HisKA"/>
    <property type="match status" value="1"/>
</dbReference>
<dbReference type="Pfam" id="PF02518">
    <property type="entry name" value="HATPase_c"/>
    <property type="match status" value="1"/>
</dbReference>
<dbReference type="InterPro" id="IPR003661">
    <property type="entry name" value="HisK_dim/P_dom"/>
</dbReference>
<protein>
    <recommendedName>
        <fullName evidence="3">histidine kinase</fullName>
        <ecNumber evidence="3">2.7.13.3</ecNumber>
    </recommendedName>
</protein>
<evidence type="ECO:0000256" key="11">
    <source>
        <dbReference type="ARBA" id="ARBA00022989"/>
    </source>
</evidence>
<evidence type="ECO:0000256" key="6">
    <source>
        <dbReference type="ARBA" id="ARBA00022679"/>
    </source>
</evidence>
<keyword evidence="8" id="KW-0547">Nucleotide-binding</keyword>
<keyword evidence="9 17" id="KW-0418">Kinase</keyword>
<dbReference type="Gene3D" id="3.30.565.10">
    <property type="entry name" value="Histidine kinase-like ATPase, C-terminal domain"/>
    <property type="match status" value="1"/>
</dbReference>
<dbReference type="CDD" id="cd00075">
    <property type="entry name" value="HATPase"/>
    <property type="match status" value="1"/>
</dbReference>
<dbReference type="Pfam" id="PF00672">
    <property type="entry name" value="HAMP"/>
    <property type="match status" value="1"/>
</dbReference>
<evidence type="ECO:0000256" key="13">
    <source>
        <dbReference type="ARBA" id="ARBA00023136"/>
    </source>
</evidence>
<dbReference type="Proteomes" id="UP001595755">
    <property type="component" value="Unassembled WGS sequence"/>
</dbReference>
<dbReference type="SMART" id="SM00304">
    <property type="entry name" value="HAMP"/>
    <property type="match status" value="1"/>
</dbReference>